<organism evidence="6 7">
    <name type="scientific">Bacillus stercoris</name>
    <dbReference type="NCBI Taxonomy" id="2054641"/>
    <lineage>
        <taxon>Bacteria</taxon>
        <taxon>Bacillati</taxon>
        <taxon>Bacillota</taxon>
        <taxon>Bacilli</taxon>
        <taxon>Bacillales</taxon>
        <taxon>Bacillaceae</taxon>
        <taxon>Bacillus</taxon>
    </lineage>
</organism>
<dbReference type="InterPro" id="IPR015797">
    <property type="entry name" value="NUDIX_hydrolase-like_dom_sf"/>
</dbReference>
<dbReference type="PRINTS" id="PR00502">
    <property type="entry name" value="NUDIXFAMILY"/>
</dbReference>
<sequence>MEEVKVVYALIKNELNQILMVDNHEGHWSLPGGRVELDENLIEAAIREVYEETGLEVEIGNILAINEAKFIKRNHHAIFFTFEANVIGGTEVIKNAQEILKIEWVDIEQASQRMPYYTEGINNLMKGNALYNNQGTI</sequence>
<reference evidence="6" key="1">
    <citation type="submission" date="2023-08" db="EMBL/GenBank/DDBJ databases">
        <title>Functional annotation and safety assessment of Bacillus stercoris.</title>
        <authorList>
            <person name="Pandit N.T."/>
            <person name="Ahir S.V."/>
            <person name="Chauhan D.A."/>
            <person name="Bose A."/>
            <person name="Dunlap C."/>
            <person name="Doshi J.A."/>
        </authorList>
    </citation>
    <scope>NUCLEOTIDE SEQUENCE</scope>
    <source>
        <strain evidence="6">ZBMF30</strain>
    </source>
</reference>
<evidence type="ECO:0000313" key="6">
    <source>
        <dbReference type="EMBL" id="MDQ1851138.1"/>
    </source>
</evidence>
<evidence type="ECO:0000256" key="1">
    <source>
        <dbReference type="ARBA" id="ARBA00001946"/>
    </source>
</evidence>
<evidence type="ECO:0000256" key="3">
    <source>
        <dbReference type="ARBA" id="ARBA00022842"/>
    </source>
</evidence>
<dbReference type="SUPFAM" id="SSF55811">
    <property type="entry name" value="Nudix"/>
    <property type="match status" value="1"/>
</dbReference>
<name>A0ABU0V2I9_9BACI</name>
<comment type="caution">
    <text evidence="6">The sequence shown here is derived from an EMBL/GenBank/DDBJ whole genome shotgun (WGS) entry which is preliminary data.</text>
</comment>
<evidence type="ECO:0000313" key="7">
    <source>
        <dbReference type="Proteomes" id="UP001177898"/>
    </source>
</evidence>
<dbReference type="RefSeq" id="WP_227057631.1">
    <property type="nucleotide sequence ID" value="NZ_JAVCYS010000002.1"/>
</dbReference>
<dbReference type="PANTHER" id="PTHR43046">
    <property type="entry name" value="GDP-MANNOSE MANNOSYL HYDROLASE"/>
    <property type="match status" value="1"/>
</dbReference>
<feature type="domain" description="Nudix hydrolase" evidence="5">
    <location>
        <begin position="2"/>
        <end position="127"/>
    </location>
</feature>
<dbReference type="Gene3D" id="3.90.79.10">
    <property type="entry name" value="Nucleoside Triphosphate Pyrophosphohydrolase"/>
    <property type="match status" value="1"/>
</dbReference>
<dbReference type="InterPro" id="IPR000086">
    <property type="entry name" value="NUDIX_hydrolase_dom"/>
</dbReference>
<dbReference type="CDD" id="cd02883">
    <property type="entry name" value="NUDIX_Hydrolase"/>
    <property type="match status" value="1"/>
</dbReference>
<dbReference type="PROSITE" id="PS00893">
    <property type="entry name" value="NUDIX_BOX"/>
    <property type="match status" value="1"/>
</dbReference>
<comment type="cofactor">
    <cofactor evidence="1">
        <name>Mg(2+)</name>
        <dbReference type="ChEBI" id="CHEBI:18420"/>
    </cofactor>
</comment>
<gene>
    <name evidence="6" type="ORF">RAQ16_01810</name>
</gene>
<dbReference type="GO" id="GO:0016787">
    <property type="term" value="F:hydrolase activity"/>
    <property type="evidence" value="ECO:0007669"/>
    <property type="project" value="UniProtKB-KW"/>
</dbReference>
<protein>
    <submittedName>
        <fullName evidence="6">NUDIX hydrolase</fullName>
        <ecNumber evidence="6">3.6.-.-</ecNumber>
    </submittedName>
</protein>
<evidence type="ECO:0000256" key="4">
    <source>
        <dbReference type="RuleBase" id="RU003476"/>
    </source>
</evidence>
<dbReference type="PANTHER" id="PTHR43046:SF12">
    <property type="entry name" value="GDP-MANNOSE MANNOSYL HYDROLASE"/>
    <property type="match status" value="1"/>
</dbReference>
<dbReference type="EC" id="3.6.-.-" evidence="6"/>
<dbReference type="InterPro" id="IPR020084">
    <property type="entry name" value="NUDIX_hydrolase_CS"/>
</dbReference>
<dbReference type="InterPro" id="IPR020476">
    <property type="entry name" value="Nudix_hydrolase"/>
</dbReference>
<keyword evidence="3" id="KW-0460">Magnesium</keyword>
<accession>A0ABU0V2I9</accession>
<dbReference type="PROSITE" id="PS51462">
    <property type="entry name" value="NUDIX"/>
    <property type="match status" value="1"/>
</dbReference>
<evidence type="ECO:0000256" key="2">
    <source>
        <dbReference type="ARBA" id="ARBA00022801"/>
    </source>
</evidence>
<dbReference type="Pfam" id="PF00293">
    <property type="entry name" value="NUDIX"/>
    <property type="match status" value="1"/>
</dbReference>
<proteinExistence type="inferred from homology"/>
<comment type="similarity">
    <text evidence="4">Belongs to the Nudix hydrolase family.</text>
</comment>
<evidence type="ECO:0000259" key="5">
    <source>
        <dbReference type="PROSITE" id="PS51462"/>
    </source>
</evidence>
<dbReference type="Proteomes" id="UP001177898">
    <property type="component" value="Unassembled WGS sequence"/>
</dbReference>
<dbReference type="EMBL" id="JAVCYS010000002">
    <property type="protein sequence ID" value="MDQ1851138.1"/>
    <property type="molecule type" value="Genomic_DNA"/>
</dbReference>
<keyword evidence="2 4" id="KW-0378">Hydrolase</keyword>
<keyword evidence="7" id="KW-1185">Reference proteome</keyword>